<evidence type="ECO:0000313" key="2">
    <source>
        <dbReference type="EMBL" id="TIH10872.1"/>
    </source>
</evidence>
<dbReference type="EMBL" id="RFLV01000001">
    <property type="protein sequence ID" value="TIH10872.1"/>
    <property type="molecule type" value="Genomic_DNA"/>
</dbReference>
<keyword evidence="3" id="KW-1185">Reference proteome</keyword>
<evidence type="ECO:0000313" key="3">
    <source>
        <dbReference type="Proteomes" id="UP000307541"/>
    </source>
</evidence>
<name>A0A4T2A3J7_9PSED</name>
<keyword evidence="1" id="KW-0732">Signal</keyword>
<accession>A0A4T2A3J7</accession>
<comment type="caution">
    <text evidence="2">The sequence shown here is derived from an EMBL/GenBank/DDBJ whole genome shotgun (WGS) entry which is preliminary data.</text>
</comment>
<feature type="signal peptide" evidence="1">
    <location>
        <begin position="1"/>
        <end position="23"/>
    </location>
</feature>
<dbReference type="Proteomes" id="UP000307541">
    <property type="component" value="Unassembled WGS sequence"/>
</dbReference>
<evidence type="ECO:0000256" key="1">
    <source>
        <dbReference type="SAM" id="SignalP"/>
    </source>
</evidence>
<organism evidence="2 3">
    <name type="scientific">Pseudomonas leptonychotis</name>
    <dbReference type="NCBI Taxonomy" id="2448482"/>
    <lineage>
        <taxon>Bacteria</taxon>
        <taxon>Pseudomonadati</taxon>
        <taxon>Pseudomonadota</taxon>
        <taxon>Gammaproteobacteria</taxon>
        <taxon>Pseudomonadales</taxon>
        <taxon>Pseudomonadaceae</taxon>
        <taxon>Pseudomonas</taxon>
    </lineage>
</organism>
<feature type="chain" id="PRO_5020238152" evidence="1">
    <location>
        <begin position="24"/>
        <end position="112"/>
    </location>
</feature>
<reference evidence="2 3" key="1">
    <citation type="submission" date="2018-10" db="EMBL/GenBank/DDBJ databases">
        <title>Pseudomonas leptonychotis sp. nov., isolated from Weddell seals in Antarctica.</title>
        <authorList>
            <person name="Novakova D."/>
            <person name="Svec P."/>
            <person name="Kralova S."/>
            <person name="Kristofova L."/>
            <person name="Zeman M."/>
            <person name="Pantucek R."/>
            <person name="Maslanova I."/>
            <person name="Sedlacek I."/>
        </authorList>
    </citation>
    <scope>NUCLEOTIDE SEQUENCE [LARGE SCALE GENOMIC DNA]</scope>
    <source>
        <strain evidence="2 3">CCM 8849</strain>
    </source>
</reference>
<protein>
    <submittedName>
        <fullName evidence="2">Type II secretory pathway component</fullName>
    </submittedName>
</protein>
<gene>
    <name evidence="2" type="ORF">D8779_09415</name>
</gene>
<dbReference type="AlphaFoldDB" id="A0A4T2A3J7"/>
<sequence length="112" mass="11766">MRGGSVFKALLLGTLLCTSTVLAANPGRDPTLPPQNLLPAAAAASDSAPLVLQAIVRSGNGSRAVIAGRSLRVGDRYADARVLVIHAHSVLIERQGQRQLLRLAEPVLQPSR</sequence>
<dbReference type="OrthoDB" id="7026540at2"/>
<proteinExistence type="predicted"/>